<dbReference type="Pfam" id="PF00253">
    <property type="entry name" value="Ribosomal_S14"/>
    <property type="match status" value="1"/>
</dbReference>
<dbReference type="PANTHER" id="PTHR19836:SF19">
    <property type="entry name" value="SMALL RIBOSOMAL SUBUNIT PROTEIN US14M"/>
    <property type="match status" value="1"/>
</dbReference>
<keyword evidence="4 7" id="KW-0687">Ribonucleoprotein</keyword>
<accession>W6M8B0</accession>
<keyword evidence="7" id="KW-0699">rRNA-binding</keyword>
<evidence type="ECO:0000256" key="1">
    <source>
        <dbReference type="ARBA" id="ARBA00003686"/>
    </source>
</evidence>
<keyword evidence="3 7" id="KW-0689">Ribosomal protein</keyword>
<dbReference type="InterPro" id="IPR023036">
    <property type="entry name" value="Ribosomal_uS14_bac/plastid"/>
</dbReference>
<feature type="region of interest" description="Disordered" evidence="8">
    <location>
        <begin position="57"/>
        <end position="83"/>
    </location>
</feature>
<dbReference type="GO" id="GO:0003735">
    <property type="term" value="F:structural constituent of ribosome"/>
    <property type="evidence" value="ECO:0007669"/>
    <property type="project" value="InterPro"/>
</dbReference>
<evidence type="ECO:0000256" key="7">
    <source>
        <dbReference type="HAMAP-Rule" id="MF_00537"/>
    </source>
</evidence>
<reference evidence="9" key="2">
    <citation type="submission" date="2014-03" db="EMBL/GenBank/DDBJ databases">
        <title>Candidatus Competibacter-lineage genomes retrieved from metagenomes reveal functional metabolic diversity.</title>
        <authorList>
            <person name="McIlroy S.J."/>
            <person name="Albertsen M."/>
            <person name="Andresen E.K."/>
            <person name="Saunders A.M."/>
            <person name="Kristiansen R."/>
            <person name="Stokholm-Bjerregaard M."/>
            <person name="Nielsen K.L."/>
            <person name="Nielsen P.H."/>
        </authorList>
    </citation>
    <scope>NUCLEOTIDE SEQUENCE</scope>
    <source>
        <strain evidence="9">Run_A_D11</strain>
    </source>
</reference>
<dbReference type="GO" id="GO:0006412">
    <property type="term" value="P:translation"/>
    <property type="evidence" value="ECO:0007669"/>
    <property type="project" value="UniProtKB-UniRule"/>
</dbReference>
<evidence type="ECO:0000313" key="9">
    <source>
        <dbReference type="EMBL" id="CDI01970.1"/>
    </source>
</evidence>
<dbReference type="GO" id="GO:0005737">
    <property type="term" value="C:cytoplasm"/>
    <property type="evidence" value="ECO:0007669"/>
    <property type="project" value="UniProtKB-ARBA"/>
</dbReference>
<gene>
    <name evidence="7 9" type="primary">rpsN</name>
    <name evidence="9" type="ORF">BN873_210191</name>
</gene>
<dbReference type="HAMAP" id="MF_00537">
    <property type="entry name" value="Ribosomal_uS14_1"/>
    <property type="match status" value="1"/>
</dbReference>
<dbReference type="GO" id="GO:0015935">
    <property type="term" value="C:small ribosomal subunit"/>
    <property type="evidence" value="ECO:0007669"/>
    <property type="project" value="TreeGrafter"/>
</dbReference>
<dbReference type="EMBL" id="CBTJ020000027">
    <property type="protein sequence ID" value="CDI01970.1"/>
    <property type="molecule type" value="Genomic_DNA"/>
</dbReference>
<dbReference type="GO" id="GO:0019843">
    <property type="term" value="F:rRNA binding"/>
    <property type="evidence" value="ECO:0007669"/>
    <property type="project" value="UniProtKB-UniRule"/>
</dbReference>
<name>W6M8B0_9GAMM</name>
<dbReference type="NCBIfam" id="NF006477">
    <property type="entry name" value="PRK08881.1"/>
    <property type="match status" value="1"/>
</dbReference>
<protein>
    <recommendedName>
        <fullName evidence="5 7">Small ribosomal subunit protein uS14</fullName>
    </recommendedName>
</protein>
<proteinExistence type="inferred from homology"/>
<evidence type="ECO:0000256" key="6">
    <source>
        <dbReference type="ARBA" id="ARBA00047110"/>
    </source>
</evidence>
<dbReference type="STRING" id="1400863.BN873_210191"/>
<dbReference type="InterPro" id="IPR001209">
    <property type="entry name" value="Ribosomal_uS14"/>
</dbReference>
<evidence type="ECO:0000256" key="5">
    <source>
        <dbReference type="ARBA" id="ARBA00035167"/>
    </source>
</evidence>
<comment type="function">
    <text evidence="1 7">Binds 16S rRNA, required for the assembly of 30S particles and may also be responsible for determining the conformation of the 16S rRNA at the A site.</text>
</comment>
<dbReference type="Gene3D" id="1.10.287.1480">
    <property type="match status" value="1"/>
</dbReference>
<evidence type="ECO:0000256" key="3">
    <source>
        <dbReference type="ARBA" id="ARBA00022980"/>
    </source>
</evidence>
<evidence type="ECO:0000256" key="8">
    <source>
        <dbReference type="SAM" id="MobiDB-lite"/>
    </source>
</evidence>
<dbReference type="SUPFAM" id="SSF57716">
    <property type="entry name" value="Glucocorticoid receptor-like (DNA-binding domain)"/>
    <property type="match status" value="1"/>
</dbReference>
<reference evidence="9" key="1">
    <citation type="submission" date="2013-07" db="EMBL/GenBank/DDBJ databases">
        <authorList>
            <person name="McIlroy S."/>
        </authorList>
    </citation>
    <scope>NUCLEOTIDE SEQUENCE [LARGE SCALE GENOMIC DNA]</scope>
    <source>
        <strain evidence="9">Run_A_D11</strain>
    </source>
</reference>
<dbReference type="Proteomes" id="UP000035760">
    <property type="component" value="Unassembled WGS sequence"/>
</dbReference>
<evidence type="ECO:0000256" key="2">
    <source>
        <dbReference type="ARBA" id="ARBA00009083"/>
    </source>
</evidence>
<comment type="subunit">
    <text evidence="6 7">Part of the 30S ribosomal subunit. Contacts proteins S3 and S10.</text>
</comment>
<dbReference type="PANTHER" id="PTHR19836">
    <property type="entry name" value="30S RIBOSOMAL PROTEIN S14"/>
    <property type="match status" value="1"/>
</dbReference>
<feature type="compositionally biased region" description="Basic and acidic residues" evidence="8">
    <location>
        <begin position="57"/>
        <end position="66"/>
    </location>
</feature>
<comment type="caution">
    <text evidence="9">The sequence shown here is derived from an EMBL/GenBank/DDBJ whole genome shotgun (WGS) entry which is preliminary data.</text>
</comment>
<evidence type="ECO:0000256" key="4">
    <source>
        <dbReference type="ARBA" id="ARBA00023274"/>
    </source>
</evidence>
<evidence type="ECO:0000313" key="10">
    <source>
        <dbReference type="Proteomes" id="UP000035760"/>
    </source>
</evidence>
<dbReference type="AlphaFoldDB" id="W6M8B0"/>
<keyword evidence="7" id="KW-0694">RNA-binding</keyword>
<organism evidence="9 10">
    <name type="scientific">Candidatus Competibacter denitrificans Run_A_D11</name>
    <dbReference type="NCBI Taxonomy" id="1400863"/>
    <lineage>
        <taxon>Bacteria</taxon>
        <taxon>Pseudomonadati</taxon>
        <taxon>Pseudomonadota</taxon>
        <taxon>Gammaproteobacteria</taxon>
        <taxon>Candidatus Competibacteraceae</taxon>
        <taxon>Candidatus Competibacter</taxon>
    </lineage>
</organism>
<keyword evidence="10" id="KW-1185">Reference proteome</keyword>
<comment type="similarity">
    <text evidence="2 7">Belongs to the universal ribosomal protein uS14 family.</text>
</comment>
<dbReference type="FunFam" id="1.10.287.1480:FF:000001">
    <property type="entry name" value="30S ribosomal protein S14"/>
    <property type="match status" value="1"/>
</dbReference>
<sequence>MKKGVRCWLRLIFHFGIEDQDVAKLSMINREVRRARVVAQYAAKRTALKEVIQDLNHSDEQRREAQRQLQALPRDASPSRLKNRCRLTGRPRGFYRKFGLGRNKLREAAMRGDIPGLRKASW</sequence>